<dbReference type="AlphaFoldDB" id="A0A1B9NIF4"/>
<dbReference type="GO" id="GO:0003700">
    <property type="term" value="F:DNA-binding transcription factor activity"/>
    <property type="evidence" value="ECO:0007669"/>
    <property type="project" value="TreeGrafter"/>
</dbReference>
<keyword evidence="2" id="KW-1185">Reference proteome</keyword>
<dbReference type="InterPro" id="IPR000843">
    <property type="entry name" value="HTH_LacI"/>
</dbReference>
<dbReference type="SMART" id="SM00354">
    <property type="entry name" value="HTH_LACI"/>
    <property type="match status" value="1"/>
</dbReference>
<dbReference type="Pfam" id="PF00356">
    <property type="entry name" value="LacI"/>
    <property type="match status" value="1"/>
</dbReference>
<evidence type="ECO:0000313" key="1">
    <source>
        <dbReference type="EMBL" id="OCG76365.1"/>
    </source>
</evidence>
<proteinExistence type="predicted"/>
<dbReference type="Pfam" id="PF13377">
    <property type="entry name" value="Peripla_BP_3"/>
    <property type="match status" value="1"/>
</dbReference>
<dbReference type="CDD" id="cd01574">
    <property type="entry name" value="PBP1_LacI"/>
    <property type="match status" value="1"/>
</dbReference>
<dbReference type="STRING" id="904291.A7J15_12200"/>
<dbReference type="InterPro" id="IPR046335">
    <property type="entry name" value="LacI/GalR-like_sensor"/>
</dbReference>
<dbReference type="Gene3D" id="3.40.50.2300">
    <property type="match status" value="2"/>
</dbReference>
<gene>
    <name evidence="1" type="ORF">A7J15_12200</name>
</gene>
<dbReference type="Gene3D" id="1.10.260.40">
    <property type="entry name" value="lambda repressor-like DNA-binding domains"/>
    <property type="match status" value="1"/>
</dbReference>
<dbReference type="SUPFAM" id="SSF53822">
    <property type="entry name" value="Periplasmic binding protein-like I"/>
    <property type="match status" value="1"/>
</dbReference>
<dbReference type="PANTHER" id="PTHR30146">
    <property type="entry name" value="LACI-RELATED TRANSCRIPTIONAL REPRESSOR"/>
    <property type="match status" value="1"/>
</dbReference>
<dbReference type="InterPro" id="IPR028082">
    <property type="entry name" value="Peripla_BP_I"/>
</dbReference>
<dbReference type="SUPFAM" id="SSF47413">
    <property type="entry name" value="lambda repressor-like DNA-binding domains"/>
    <property type="match status" value="1"/>
</dbReference>
<dbReference type="OrthoDB" id="9785139at2"/>
<name>A0A1B9NIF4_9MICO</name>
<dbReference type="PANTHER" id="PTHR30146:SF153">
    <property type="entry name" value="LACTOSE OPERON REPRESSOR"/>
    <property type="match status" value="1"/>
</dbReference>
<dbReference type="GO" id="GO:0000976">
    <property type="term" value="F:transcription cis-regulatory region binding"/>
    <property type="evidence" value="ECO:0007669"/>
    <property type="project" value="TreeGrafter"/>
</dbReference>
<protein>
    <submittedName>
        <fullName evidence="1">LacI family transcriptional regulator</fullName>
    </submittedName>
</protein>
<dbReference type="InterPro" id="IPR010982">
    <property type="entry name" value="Lambda_DNA-bd_dom_sf"/>
</dbReference>
<dbReference type="CDD" id="cd01392">
    <property type="entry name" value="HTH_LacI"/>
    <property type="match status" value="1"/>
</dbReference>
<evidence type="ECO:0000313" key="2">
    <source>
        <dbReference type="Proteomes" id="UP000093355"/>
    </source>
</evidence>
<comment type="caution">
    <text evidence="1">The sequence shown here is derived from an EMBL/GenBank/DDBJ whole genome shotgun (WGS) entry which is preliminary data.</text>
</comment>
<dbReference type="PROSITE" id="PS50932">
    <property type="entry name" value="HTH_LACI_2"/>
    <property type="match status" value="1"/>
</dbReference>
<accession>A0A1B9NIF4</accession>
<dbReference type="RefSeq" id="WP_067028384.1">
    <property type="nucleotide sequence ID" value="NZ_CP038256.1"/>
</dbReference>
<reference evidence="1 2" key="1">
    <citation type="submission" date="2016-05" db="EMBL/GenBank/DDBJ databases">
        <authorList>
            <person name="Lavstsen T."/>
            <person name="Jespersen J.S."/>
        </authorList>
    </citation>
    <scope>NUCLEOTIDE SEQUENCE [LARGE SCALE GENOMIC DNA]</scope>
    <source>
        <strain evidence="1 2">YLB-01</strain>
    </source>
</reference>
<dbReference type="Proteomes" id="UP000093355">
    <property type="component" value="Unassembled WGS sequence"/>
</dbReference>
<organism evidence="1 2">
    <name type="scientific">Microbacterium sediminis</name>
    <dbReference type="NCBI Taxonomy" id="904291"/>
    <lineage>
        <taxon>Bacteria</taxon>
        <taxon>Bacillati</taxon>
        <taxon>Actinomycetota</taxon>
        <taxon>Actinomycetes</taxon>
        <taxon>Micrococcales</taxon>
        <taxon>Microbacteriaceae</taxon>
        <taxon>Microbacterium</taxon>
    </lineage>
</organism>
<sequence>MTENRPASRESRRVSMADVAARAGVSMQTVSRVANGTAAVVPATRQRVIRAMNELGYRPNSAARALKLGSFRTLGVLSHTLSTLGDVRTIEAIALSAAAEGYATTLIPVHATSQAGVDRVFSRLQELTVDALILNMEAPMLAHAAEMLPPGVPVVYMDPDVAEAQVIVDTDQAGGGRLATEHLLGLGHRTVHHLAGPETSRPAARRIEGWRAALRDAGREIPPLVRGDWSVESGYLAGRELARDPGCTAVFCANDQMALGLYRALAEAGRRVPHDVSVVGFDDTADGRGYAPPLTSVHQDFADVGHRCVASALELVRSGPPPEPRITIVPTQLVVRESTGPAPAETSRPAPA</sequence>
<dbReference type="EMBL" id="LXMD01000003">
    <property type="protein sequence ID" value="OCG76365.1"/>
    <property type="molecule type" value="Genomic_DNA"/>
</dbReference>